<evidence type="ECO:0000313" key="2">
    <source>
        <dbReference type="Proteomes" id="UP000184267"/>
    </source>
</evidence>
<organism evidence="1 2">
    <name type="scientific">Trametes pubescens</name>
    <name type="common">White-rot fungus</name>
    <dbReference type="NCBI Taxonomy" id="154538"/>
    <lineage>
        <taxon>Eukaryota</taxon>
        <taxon>Fungi</taxon>
        <taxon>Dikarya</taxon>
        <taxon>Basidiomycota</taxon>
        <taxon>Agaricomycotina</taxon>
        <taxon>Agaricomycetes</taxon>
        <taxon>Polyporales</taxon>
        <taxon>Polyporaceae</taxon>
        <taxon>Trametes</taxon>
    </lineage>
</organism>
<sequence>MASQGGITYSVSLSAPIPTIPEFTGRIACLQGSLRHLHPDVLLEVLELLRPNHELRPLSLTCKWIRDACMPILFRDCVVWSYAFDKSETPVFLPQAIWPYVRTLIFEGSFARPDLIPEYFGPDSPPAWLTELARLRALARSLGQFVKHALLSMSNLRAVSVQIPNGLWYRDATTRDGVPWYILEAILSTPHIRHFYFSNGPMCHRDEELPQEVSLPSVIPLQTFRFSAPSMYIPPRTTDLDRREVLLILERAHTSLVDLILPGEAAPLHCMHTWDWPALTQVYLNGEYPTYENAPPLVMALSKMPRLRYLTLYLAQPAGSEPQPIWPPSLRASHAWYSLEQLTVTHPHPDDQLYAHLPLCLDRLSLRCWPRYYKHHCHFKTHMDDAQVHWTSPLLSSSEMLRILSKTNTPNLTRLELEFYADVSDSQVFRHIGDSYPHLTVLRIHRYRNAGDVDAPVTEIAAALRGLTNLRLLMLHLDFQSFPGVTVLDRGESGRYSPEEQLQREAQLDITLDAAQSAANVFASVLAPSLECICILVPLWGAPQQWRAYRVLRNGGDCTVETLHAGWPEPLLHGYSIIYDD</sequence>
<name>A0A1M2V7I9_TRAPU</name>
<dbReference type="SUPFAM" id="SSF52047">
    <property type="entry name" value="RNI-like"/>
    <property type="match status" value="1"/>
</dbReference>
<dbReference type="EMBL" id="MNAD01001604">
    <property type="protein sequence ID" value="OJT03571.1"/>
    <property type="molecule type" value="Genomic_DNA"/>
</dbReference>
<dbReference type="InterPro" id="IPR032675">
    <property type="entry name" value="LRR_dom_sf"/>
</dbReference>
<proteinExistence type="predicted"/>
<protein>
    <recommendedName>
        <fullName evidence="3">F-box domain-containing protein</fullName>
    </recommendedName>
</protein>
<comment type="caution">
    <text evidence="1">The sequence shown here is derived from an EMBL/GenBank/DDBJ whole genome shotgun (WGS) entry which is preliminary data.</text>
</comment>
<evidence type="ECO:0008006" key="3">
    <source>
        <dbReference type="Google" id="ProtNLM"/>
    </source>
</evidence>
<dbReference type="OMA" id="LRCWPRY"/>
<dbReference type="Proteomes" id="UP000184267">
    <property type="component" value="Unassembled WGS sequence"/>
</dbReference>
<accession>A0A1M2V7I9</accession>
<dbReference type="OrthoDB" id="2757331at2759"/>
<dbReference type="STRING" id="154538.A0A1M2V7I9"/>
<reference evidence="1 2" key="1">
    <citation type="submission" date="2016-10" db="EMBL/GenBank/DDBJ databases">
        <title>Genome sequence of the basidiomycete white-rot fungus Trametes pubescens.</title>
        <authorList>
            <person name="Makela M.R."/>
            <person name="Granchi Z."/>
            <person name="Peng M."/>
            <person name="De Vries R.P."/>
            <person name="Grigoriev I."/>
            <person name="Riley R."/>
            <person name="Hilden K."/>
        </authorList>
    </citation>
    <scope>NUCLEOTIDE SEQUENCE [LARGE SCALE GENOMIC DNA]</scope>
    <source>
        <strain evidence="1 2">FBCC735</strain>
    </source>
</reference>
<evidence type="ECO:0000313" key="1">
    <source>
        <dbReference type="EMBL" id="OJT03571.1"/>
    </source>
</evidence>
<dbReference type="AlphaFoldDB" id="A0A1M2V7I9"/>
<keyword evidence="2" id="KW-1185">Reference proteome</keyword>
<gene>
    <name evidence="1" type="ORF">TRAPUB_5747</name>
</gene>
<dbReference type="Gene3D" id="3.80.10.10">
    <property type="entry name" value="Ribonuclease Inhibitor"/>
    <property type="match status" value="1"/>
</dbReference>